<reference evidence="1" key="1">
    <citation type="journal article" date="2023" name="Int. J. Syst. Evol. Microbiol.">
        <title>&lt;i&gt;Shewanella septentrionalis&lt;/i&gt; sp. nov. and &lt;i&gt;Shewanella holmiensis&lt;/i&gt; sp. nov., isolated from Baltic Sea water and sediments.</title>
        <authorList>
            <person name="Martin-Rodriguez A.J."/>
            <person name="Thorell K."/>
            <person name="Joffre E."/>
            <person name="Jensie-Markopoulos S."/>
            <person name="Moore E.R.B."/>
            <person name="Sjoling A."/>
        </authorList>
    </citation>
    <scope>NUCLEOTIDE SEQUENCE</scope>
    <source>
        <strain evidence="1">SP1S2-7</strain>
    </source>
</reference>
<dbReference type="InterPro" id="IPR036412">
    <property type="entry name" value="HAD-like_sf"/>
</dbReference>
<dbReference type="AlphaFoldDB" id="A0A9X2WQ80"/>
<dbReference type="InterPro" id="IPR023214">
    <property type="entry name" value="HAD_sf"/>
</dbReference>
<accession>A0A9X2WQ80</accession>
<gene>
    <name evidence="1" type="ORF">NE535_17870</name>
</gene>
<comment type="caution">
    <text evidence="1">The sequence shown here is derived from an EMBL/GenBank/DDBJ whole genome shotgun (WGS) entry which is preliminary data.</text>
</comment>
<dbReference type="SUPFAM" id="SSF52540">
    <property type="entry name" value="P-loop containing nucleoside triphosphate hydrolases"/>
    <property type="match status" value="1"/>
</dbReference>
<dbReference type="Gene3D" id="3.40.50.1000">
    <property type="entry name" value="HAD superfamily/HAD-like"/>
    <property type="match status" value="1"/>
</dbReference>
<sequence length="392" mass="43529">MISKTLRIGIYGVSGVGKTTLAQALSRYENVVNCYDGSSIIAQVVAGGLDEFKQATSKQKQAHRAAAITELHGLHSQHRKHTVVSGHYSFIQAGGYDIAWTQADAKFYDVIFFLHKPSDDIKAQLQNDAHRHARFTEAELAQWQDVERQGLAECCSAGNIRFVELDGRLPQAVLTKTMIQHISELVLQRFAAEIVAHQKSVALFDCDGTLNHCDIYDFSPEESLSARVTELFKRYESYCFDAFFDVSQYLDSHQRSQLMQTTFNAARQDLSIHPKAIDVIKALKAQDTLIVFISCGFPALWQAQCQLADYVIGGASFGLCGCIVTNESKTQLADIIKQHSLPLSAFGNGRVDLGMLLHSDQATYIFKDQANPKHLSILAGHEALNVVKLEDF</sequence>
<dbReference type="Gene3D" id="3.40.50.300">
    <property type="entry name" value="P-loop containing nucleotide triphosphate hydrolases"/>
    <property type="match status" value="1"/>
</dbReference>
<dbReference type="EMBL" id="JAMTCD010000038">
    <property type="protein sequence ID" value="MCT7943626.1"/>
    <property type="molecule type" value="Genomic_DNA"/>
</dbReference>
<name>A0A9X2WQ80_9GAMM</name>
<organism evidence="1 2">
    <name type="scientific">Shewanella holmiensis</name>
    <dbReference type="NCBI Taxonomy" id="2952222"/>
    <lineage>
        <taxon>Bacteria</taxon>
        <taxon>Pseudomonadati</taxon>
        <taxon>Pseudomonadota</taxon>
        <taxon>Gammaproteobacteria</taxon>
        <taxon>Alteromonadales</taxon>
        <taxon>Shewanellaceae</taxon>
        <taxon>Shewanella</taxon>
    </lineage>
</organism>
<dbReference type="InterPro" id="IPR027417">
    <property type="entry name" value="P-loop_NTPase"/>
</dbReference>
<evidence type="ECO:0000313" key="1">
    <source>
        <dbReference type="EMBL" id="MCT7943626.1"/>
    </source>
</evidence>
<dbReference type="Pfam" id="PF12710">
    <property type="entry name" value="HAD"/>
    <property type="match status" value="1"/>
</dbReference>
<protein>
    <submittedName>
        <fullName evidence="1">AAA family ATPase</fullName>
    </submittedName>
</protein>
<dbReference type="Pfam" id="PF13207">
    <property type="entry name" value="AAA_17"/>
    <property type="match status" value="1"/>
</dbReference>
<evidence type="ECO:0000313" key="2">
    <source>
        <dbReference type="Proteomes" id="UP001155546"/>
    </source>
</evidence>
<dbReference type="RefSeq" id="WP_261299944.1">
    <property type="nucleotide sequence ID" value="NZ_JAMTCD010000038.1"/>
</dbReference>
<dbReference type="SUPFAM" id="SSF56784">
    <property type="entry name" value="HAD-like"/>
    <property type="match status" value="1"/>
</dbReference>
<proteinExistence type="predicted"/>
<keyword evidence="2" id="KW-1185">Reference proteome</keyword>
<dbReference type="Proteomes" id="UP001155546">
    <property type="component" value="Unassembled WGS sequence"/>
</dbReference>